<accession>A0ABU3DG21</accession>
<dbReference type="Pfam" id="PF16242">
    <property type="entry name" value="Pyrid_ox_like"/>
    <property type="match status" value="1"/>
</dbReference>
<dbReference type="Gene3D" id="2.30.110.10">
    <property type="entry name" value="Electron Transport, Fmn-binding Protein, Chain A"/>
    <property type="match status" value="1"/>
</dbReference>
<dbReference type="PANTHER" id="PTHR34818:SF1">
    <property type="entry name" value="PROTEIN BLI-3"/>
    <property type="match status" value="1"/>
</dbReference>
<gene>
    <name evidence="2" type="ORF">RM543_08180</name>
</gene>
<keyword evidence="3" id="KW-1185">Reference proteome</keyword>
<feature type="domain" description="General stress protein FMN-binding split barrel" evidence="1">
    <location>
        <begin position="8"/>
        <end position="130"/>
    </location>
</feature>
<comment type="caution">
    <text evidence="2">The sequence shown here is derived from an EMBL/GenBank/DDBJ whole genome shotgun (WGS) entry which is preliminary data.</text>
</comment>
<dbReference type="RefSeq" id="WP_311690431.1">
    <property type="nucleotide sequence ID" value="NZ_JAVRHL010000002.1"/>
</dbReference>
<dbReference type="InterPro" id="IPR052917">
    <property type="entry name" value="Stress-Dev_Protein"/>
</dbReference>
<protein>
    <submittedName>
        <fullName evidence="2">Pyridoxamine 5'-phosphate oxidase family protein</fullName>
    </submittedName>
</protein>
<evidence type="ECO:0000313" key="2">
    <source>
        <dbReference type="EMBL" id="MDT0682660.1"/>
    </source>
</evidence>
<dbReference type="PANTHER" id="PTHR34818">
    <property type="entry name" value="PROTEIN BLI-3"/>
    <property type="match status" value="1"/>
</dbReference>
<organism evidence="2 3">
    <name type="scientific">Tropicimonas omnivorans</name>
    <dbReference type="NCBI Taxonomy" id="3075590"/>
    <lineage>
        <taxon>Bacteria</taxon>
        <taxon>Pseudomonadati</taxon>
        <taxon>Pseudomonadota</taxon>
        <taxon>Alphaproteobacteria</taxon>
        <taxon>Rhodobacterales</taxon>
        <taxon>Roseobacteraceae</taxon>
        <taxon>Tropicimonas</taxon>
    </lineage>
</organism>
<evidence type="ECO:0000259" key="1">
    <source>
        <dbReference type="Pfam" id="PF16242"/>
    </source>
</evidence>
<reference evidence="2 3" key="1">
    <citation type="submission" date="2023-09" db="EMBL/GenBank/DDBJ databases">
        <authorList>
            <person name="Rey-Velasco X."/>
        </authorList>
    </citation>
    <scope>NUCLEOTIDE SEQUENCE [LARGE SCALE GENOMIC DNA]</scope>
    <source>
        <strain evidence="2 3">F158</strain>
    </source>
</reference>
<proteinExistence type="predicted"/>
<dbReference type="SUPFAM" id="SSF50475">
    <property type="entry name" value="FMN-binding split barrel"/>
    <property type="match status" value="1"/>
</dbReference>
<evidence type="ECO:0000313" key="3">
    <source>
        <dbReference type="Proteomes" id="UP001265259"/>
    </source>
</evidence>
<dbReference type="InterPro" id="IPR012349">
    <property type="entry name" value="Split_barrel_FMN-bd"/>
</dbReference>
<sequence length="138" mass="15673">MAEMTLPDIAERMKAIDFTMLSTHCENGSIAARPMSNNRDVTFDGTSRYFTFDESQTVTDIERDPKVGLSLVGKDMTFLSIEGTATLHRDRATMEPHWVPDLEEWFKDGLDTPGLVMIEVAASRVHWWADYEDGEIKL</sequence>
<dbReference type="EMBL" id="JAVRHL010000002">
    <property type="protein sequence ID" value="MDT0682660.1"/>
    <property type="molecule type" value="Genomic_DNA"/>
</dbReference>
<name>A0ABU3DG21_9RHOB</name>
<dbReference type="Proteomes" id="UP001265259">
    <property type="component" value="Unassembled WGS sequence"/>
</dbReference>
<dbReference type="InterPro" id="IPR038725">
    <property type="entry name" value="YdaG_split_barrel_FMN-bd"/>
</dbReference>